<dbReference type="InterPro" id="IPR008969">
    <property type="entry name" value="CarboxyPept-like_regulatory"/>
</dbReference>
<dbReference type="AlphaFoldDB" id="W8VMU8"/>
<dbReference type="NCBIfam" id="TIGR02231">
    <property type="entry name" value="mucoidy inhibitor MuiA family protein"/>
    <property type="match status" value="2"/>
</dbReference>
<dbReference type="Pfam" id="PF13598">
    <property type="entry name" value="DUF4139"/>
    <property type="match status" value="1"/>
</dbReference>
<evidence type="ECO:0000259" key="2">
    <source>
        <dbReference type="Pfam" id="PF13600"/>
    </source>
</evidence>
<organism evidence="3 4">
    <name type="scientific">Nonlabens marinus S1-08</name>
    <dbReference type="NCBI Taxonomy" id="1454201"/>
    <lineage>
        <taxon>Bacteria</taxon>
        <taxon>Pseudomonadati</taxon>
        <taxon>Bacteroidota</taxon>
        <taxon>Flavobacteriia</taxon>
        <taxon>Flavobacteriales</taxon>
        <taxon>Flavobacteriaceae</taxon>
        <taxon>Nonlabens</taxon>
    </lineage>
</organism>
<keyword evidence="4" id="KW-1185">Reference proteome</keyword>
<dbReference type="OrthoDB" id="634585at2"/>
<name>W8VMU8_9FLAO</name>
<dbReference type="Pfam" id="PF13715">
    <property type="entry name" value="CarbopepD_reg_2"/>
    <property type="match status" value="1"/>
</dbReference>
<dbReference type="InterPro" id="IPR011935">
    <property type="entry name" value="CHP02231"/>
</dbReference>
<sequence>MKFWIPVILFFGIASAQQSSDSKIEQVTVYLSNARVTRNASIQLNPGSNEIQINKLSPDIDESSIQISDLDGLKLLGLSYEVYAAEEKAKSNHFEKIQTRLDSITQALESIGAKHQGLEEEELILKSNRSLNSKDTGLSLAQVKSFGSYYNERTEQISLAKSKLTTTQNDLNQLFRVLKADQSKLDPVSNKAQGTINLKLVSTAKKKAKITLVYNVSNAGWVPTYDINAMGKTDDITLNFKGQIYQQTGADWSNVRLKLSTGDPNVDNTKPNLEEKRLRFINNYYTGNASRRSNKKYNPTVNTVRGKVIDPNGDPILGAVVMVPGTSNATTTDFDGNYVIDVESGKLLNYSFSGYESVTEPVYASTMNQKLNTSLEAVIVTSYRTSTKEKSNIAASTVTTNEIQSVEDNIASRNFELSENYTILSSDGTTDVNIFSNKIEATYEYYTAPVINENVFLTAILKNYENLNLIPGEANIYFEDAYTGKIYLDTDTTEENLTIGLGVDPQITVKREEIKNFESSSFLGSNRITEKRYEITIKNNRSNATQIKIQDRIPVSSNNDIKVDQVEIGNATLSDKENLLTWIIDLNSGQQEKRTFSYRVKFPKDKRINLK</sequence>
<evidence type="ECO:0000259" key="1">
    <source>
        <dbReference type="Pfam" id="PF13598"/>
    </source>
</evidence>
<protein>
    <submittedName>
        <fullName evidence="3">TonB-dependent receptor</fullName>
    </submittedName>
</protein>
<dbReference type="SUPFAM" id="SSF49464">
    <property type="entry name" value="Carboxypeptidase regulatory domain-like"/>
    <property type="match status" value="1"/>
</dbReference>
<reference evidence="3 4" key="1">
    <citation type="journal article" date="2014" name="Proc. Natl. Acad. Sci. U.S.A.">
        <title>Functional characterization of flavobacteria rhodopsins reveals a unique class of light-driven chloride pump in bacteria.</title>
        <authorList>
            <person name="Yoshizawa S."/>
            <person name="Kumagai Y."/>
            <person name="Kim H."/>
            <person name="Ogura Y."/>
            <person name="Hayashi T."/>
            <person name="Iwasaki W."/>
            <person name="DeLong E.F."/>
            <person name="Kogure K."/>
        </authorList>
    </citation>
    <scope>NUCLEOTIDE SEQUENCE [LARGE SCALE GENOMIC DNA]</scope>
    <source>
        <strain evidence="3 4">S1-08</strain>
    </source>
</reference>
<dbReference type="InterPro" id="IPR037291">
    <property type="entry name" value="DUF4139"/>
</dbReference>
<dbReference type="EMBL" id="AP014548">
    <property type="protein sequence ID" value="BAO54064.1"/>
    <property type="molecule type" value="Genomic_DNA"/>
</dbReference>
<dbReference type="RefSeq" id="WP_041494832.1">
    <property type="nucleotide sequence ID" value="NZ_AP014548.1"/>
</dbReference>
<feature type="domain" description="DUF4140" evidence="2">
    <location>
        <begin position="27"/>
        <end position="122"/>
    </location>
</feature>
<dbReference type="KEGG" id="nmf:NMS_0055"/>
<dbReference type="Pfam" id="PF13600">
    <property type="entry name" value="DUF4140"/>
    <property type="match status" value="1"/>
</dbReference>
<accession>W8VMU8</accession>
<dbReference type="InterPro" id="IPR025554">
    <property type="entry name" value="DUF4140"/>
</dbReference>
<gene>
    <name evidence="3" type="ORF">NMS_0055</name>
</gene>
<dbReference type="Gene3D" id="2.60.40.1120">
    <property type="entry name" value="Carboxypeptidase-like, regulatory domain"/>
    <property type="match status" value="1"/>
</dbReference>
<feature type="domain" description="DUF4139" evidence="1">
    <location>
        <begin position="211"/>
        <end position="604"/>
    </location>
</feature>
<evidence type="ECO:0000313" key="3">
    <source>
        <dbReference type="EMBL" id="BAO54064.1"/>
    </source>
</evidence>
<keyword evidence="3" id="KW-0675">Receptor</keyword>
<dbReference type="STRING" id="1454201.NMS_0055"/>
<dbReference type="Proteomes" id="UP000031760">
    <property type="component" value="Chromosome"/>
</dbReference>
<dbReference type="PANTHER" id="PTHR31005">
    <property type="entry name" value="DUF4139 DOMAIN-CONTAINING PROTEIN"/>
    <property type="match status" value="1"/>
</dbReference>
<proteinExistence type="predicted"/>
<dbReference type="HOGENOM" id="CLU_010457_3_0_10"/>
<dbReference type="PANTHER" id="PTHR31005:SF8">
    <property type="entry name" value="DUF4139 DOMAIN-CONTAINING PROTEIN"/>
    <property type="match status" value="1"/>
</dbReference>
<evidence type="ECO:0000313" key="4">
    <source>
        <dbReference type="Proteomes" id="UP000031760"/>
    </source>
</evidence>